<reference evidence="4" key="1">
    <citation type="journal article" date="2015" name="MBio">
        <title>Genome-Resolved Metagenomic Analysis Reveals Roles for Candidate Phyla and Other Microbial Community Members in Biogeochemical Transformations in Oil Reservoirs.</title>
        <authorList>
            <person name="Hu P."/>
            <person name="Tom L."/>
            <person name="Singh A."/>
            <person name="Thomas B.C."/>
            <person name="Baker B.J."/>
            <person name="Piceno Y.M."/>
            <person name="Andersen G.L."/>
            <person name="Banfield J.F."/>
        </authorList>
    </citation>
    <scope>NUCLEOTIDE SEQUENCE [LARGE SCALE GENOMIC DNA]</scope>
</reference>
<dbReference type="PRINTS" id="PR01438">
    <property type="entry name" value="UNVRSLSTRESS"/>
</dbReference>
<dbReference type="PANTHER" id="PTHR46268:SF26">
    <property type="entry name" value="UNIVERSAL STRESS PROTEIN MJ0577"/>
    <property type="match status" value="1"/>
</dbReference>
<dbReference type="InterPro" id="IPR006016">
    <property type="entry name" value="UspA"/>
</dbReference>
<feature type="domain" description="UspA" evidence="2">
    <location>
        <begin position="1"/>
        <end position="150"/>
    </location>
</feature>
<gene>
    <name evidence="3" type="ORF">XE10_0910</name>
</gene>
<dbReference type="Gene3D" id="3.40.50.620">
    <property type="entry name" value="HUPs"/>
    <property type="match status" value="1"/>
</dbReference>
<dbReference type="SUPFAM" id="SSF52402">
    <property type="entry name" value="Adenine nucleotide alpha hydrolases-like"/>
    <property type="match status" value="1"/>
</dbReference>
<dbReference type="Pfam" id="PF00582">
    <property type="entry name" value="Usp"/>
    <property type="match status" value="1"/>
</dbReference>
<protein>
    <submittedName>
        <fullName evidence="3">UspA domain protein</fullName>
    </submittedName>
</protein>
<evidence type="ECO:0000256" key="1">
    <source>
        <dbReference type="ARBA" id="ARBA00008791"/>
    </source>
</evidence>
<evidence type="ECO:0000313" key="3">
    <source>
        <dbReference type="EMBL" id="KUL01750.1"/>
    </source>
</evidence>
<evidence type="ECO:0000313" key="4">
    <source>
        <dbReference type="Proteomes" id="UP000054598"/>
    </source>
</evidence>
<proteinExistence type="inferred from homology"/>
<name>A0A101IUQ6_9EURY</name>
<comment type="similarity">
    <text evidence="1">Belongs to the universal stress protein A family.</text>
</comment>
<dbReference type="AlphaFoldDB" id="A0A101IUQ6"/>
<organism evidence="3 4">
    <name type="scientific">Methanoculleus marisnigri</name>
    <dbReference type="NCBI Taxonomy" id="2198"/>
    <lineage>
        <taxon>Archaea</taxon>
        <taxon>Methanobacteriati</taxon>
        <taxon>Methanobacteriota</taxon>
        <taxon>Stenosarchaea group</taxon>
        <taxon>Methanomicrobia</taxon>
        <taxon>Methanomicrobiales</taxon>
        <taxon>Methanomicrobiaceae</taxon>
        <taxon>Methanoculleus</taxon>
    </lineage>
</organism>
<dbReference type="InterPro" id="IPR014729">
    <property type="entry name" value="Rossmann-like_a/b/a_fold"/>
</dbReference>
<evidence type="ECO:0000259" key="2">
    <source>
        <dbReference type="Pfam" id="PF00582"/>
    </source>
</evidence>
<sequence length="170" mass="18716">MFERIVFPTDFSEPSMKVLGYIPALKEAGTREVVLVHVIDSKDVTLIASGGQGFLGTVPDQETETQSELRQEIEHRILDTRRALEKQGVKVTVRTPVGSPGKEVVAAADAEGVSLIVIGSHGRSNLRDRLLGTVSEYVIKNAHQPVLVIKRDLIPARPRPRREWSSARSS</sequence>
<dbReference type="CDD" id="cd00293">
    <property type="entry name" value="USP-like"/>
    <property type="match status" value="1"/>
</dbReference>
<dbReference type="EMBL" id="LGHE01000088">
    <property type="protein sequence ID" value="KUL01750.1"/>
    <property type="molecule type" value="Genomic_DNA"/>
</dbReference>
<accession>A0A101IUQ6</accession>
<dbReference type="Proteomes" id="UP000054598">
    <property type="component" value="Unassembled WGS sequence"/>
</dbReference>
<dbReference type="InterPro" id="IPR006015">
    <property type="entry name" value="Universal_stress_UspA"/>
</dbReference>
<comment type="caution">
    <text evidence="3">The sequence shown here is derived from an EMBL/GenBank/DDBJ whole genome shotgun (WGS) entry which is preliminary data.</text>
</comment>
<dbReference type="PANTHER" id="PTHR46268">
    <property type="entry name" value="STRESS RESPONSE PROTEIN NHAX"/>
    <property type="match status" value="1"/>
</dbReference>